<dbReference type="InterPro" id="IPR014017">
    <property type="entry name" value="DNA_helicase_UvrD-like_C"/>
</dbReference>
<evidence type="ECO:0000313" key="15">
    <source>
        <dbReference type="EMBL" id="PKS11449.1"/>
    </source>
</evidence>
<dbReference type="PROSITE" id="PS51217">
    <property type="entry name" value="UVRD_HELICASE_CTER"/>
    <property type="match status" value="1"/>
</dbReference>
<evidence type="ECO:0000256" key="8">
    <source>
        <dbReference type="ARBA" id="ARBA00034617"/>
    </source>
</evidence>
<dbReference type="CDD" id="cd17932">
    <property type="entry name" value="DEXQc_UvrD"/>
    <property type="match status" value="1"/>
</dbReference>
<comment type="similarity">
    <text evidence="1">Belongs to the helicase family. UvrD subfamily.</text>
</comment>
<dbReference type="SUPFAM" id="SSF52540">
    <property type="entry name" value="P-loop containing nucleoside triphosphate hydrolases"/>
    <property type="match status" value="1"/>
</dbReference>
<evidence type="ECO:0000256" key="3">
    <source>
        <dbReference type="ARBA" id="ARBA00022801"/>
    </source>
</evidence>
<dbReference type="PANTHER" id="PTHR11070:SF2">
    <property type="entry name" value="ATP-DEPENDENT DNA HELICASE SRS2"/>
    <property type="match status" value="1"/>
</dbReference>
<keyword evidence="7" id="KW-0413">Isomerase</keyword>
<comment type="catalytic activity">
    <reaction evidence="10">
        <text>ATP + H2O = ADP + phosphate + H(+)</text>
        <dbReference type="Rhea" id="RHEA:13065"/>
        <dbReference type="ChEBI" id="CHEBI:15377"/>
        <dbReference type="ChEBI" id="CHEBI:15378"/>
        <dbReference type="ChEBI" id="CHEBI:30616"/>
        <dbReference type="ChEBI" id="CHEBI:43474"/>
        <dbReference type="ChEBI" id="CHEBI:456216"/>
        <dbReference type="EC" id="5.6.2.4"/>
    </reaction>
</comment>
<dbReference type="InterPro" id="IPR014016">
    <property type="entry name" value="UvrD-like_ATP-bd"/>
</dbReference>
<dbReference type="GO" id="GO:0005634">
    <property type="term" value="C:nucleus"/>
    <property type="evidence" value="ECO:0007669"/>
    <property type="project" value="TreeGrafter"/>
</dbReference>
<dbReference type="Proteomes" id="UP000233524">
    <property type="component" value="Unassembled WGS sequence"/>
</dbReference>
<comment type="caution">
    <text evidence="15">The sequence shown here is derived from an EMBL/GenBank/DDBJ whole genome shotgun (WGS) entry which is preliminary data.</text>
</comment>
<dbReference type="Gene3D" id="3.40.50.300">
    <property type="entry name" value="P-loop containing nucleotide triphosphate hydrolases"/>
    <property type="match status" value="2"/>
</dbReference>
<comment type="catalytic activity">
    <reaction evidence="8">
        <text>Couples ATP hydrolysis with the unwinding of duplex DNA by translocating in the 3'-5' direction.</text>
        <dbReference type="EC" id="5.6.2.4"/>
    </reaction>
</comment>
<feature type="compositionally biased region" description="Polar residues" evidence="12">
    <location>
        <begin position="769"/>
        <end position="778"/>
    </location>
</feature>
<dbReference type="EC" id="5.6.2.4" evidence="9"/>
<evidence type="ECO:0000256" key="6">
    <source>
        <dbReference type="ARBA" id="ARBA00023125"/>
    </source>
</evidence>
<evidence type="ECO:0000256" key="5">
    <source>
        <dbReference type="ARBA" id="ARBA00022840"/>
    </source>
</evidence>
<feature type="binding site" evidence="11">
    <location>
        <begin position="65"/>
        <end position="72"/>
    </location>
    <ligand>
        <name>ATP</name>
        <dbReference type="ChEBI" id="CHEBI:30616"/>
    </ligand>
</feature>
<evidence type="ECO:0000256" key="7">
    <source>
        <dbReference type="ARBA" id="ARBA00023235"/>
    </source>
</evidence>
<dbReference type="AlphaFoldDB" id="A0A2N3NG74"/>
<evidence type="ECO:0000259" key="13">
    <source>
        <dbReference type="PROSITE" id="PS51198"/>
    </source>
</evidence>
<organism evidence="15 16">
    <name type="scientific">Lomentospora prolificans</name>
    <dbReference type="NCBI Taxonomy" id="41688"/>
    <lineage>
        <taxon>Eukaryota</taxon>
        <taxon>Fungi</taxon>
        <taxon>Dikarya</taxon>
        <taxon>Ascomycota</taxon>
        <taxon>Pezizomycotina</taxon>
        <taxon>Sordariomycetes</taxon>
        <taxon>Hypocreomycetidae</taxon>
        <taxon>Microascales</taxon>
        <taxon>Microascaceae</taxon>
        <taxon>Lomentospora</taxon>
    </lineage>
</organism>
<evidence type="ECO:0000256" key="2">
    <source>
        <dbReference type="ARBA" id="ARBA00022741"/>
    </source>
</evidence>
<evidence type="ECO:0000313" key="16">
    <source>
        <dbReference type="Proteomes" id="UP000233524"/>
    </source>
</evidence>
<dbReference type="Pfam" id="PF00580">
    <property type="entry name" value="UvrD-helicase"/>
    <property type="match status" value="1"/>
</dbReference>
<dbReference type="InterPro" id="IPR027417">
    <property type="entry name" value="P-loop_NTPase"/>
</dbReference>
<evidence type="ECO:0000256" key="1">
    <source>
        <dbReference type="ARBA" id="ARBA00009922"/>
    </source>
</evidence>
<gene>
    <name evidence="15" type="ORF">jhhlp_003213</name>
</gene>
<dbReference type="Gene3D" id="1.10.486.10">
    <property type="entry name" value="PCRA, domain 4"/>
    <property type="match status" value="1"/>
</dbReference>
<dbReference type="OrthoDB" id="1470711at2759"/>
<dbReference type="EMBL" id="NLAX01000008">
    <property type="protein sequence ID" value="PKS11449.1"/>
    <property type="molecule type" value="Genomic_DNA"/>
</dbReference>
<keyword evidence="2 11" id="KW-0547">Nucleotide-binding</keyword>
<name>A0A2N3NG74_9PEZI</name>
<dbReference type="GO" id="GO:0043138">
    <property type="term" value="F:3'-5' DNA helicase activity"/>
    <property type="evidence" value="ECO:0007669"/>
    <property type="project" value="UniProtKB-EC"/>
</dbReference>
<protein>
    <recommendedName>
        <fullName evidence="9">DNA 3'-5' helicase</fullName>
        <ecNumber evidence="9">5.6.2.4</ecNumber>
    </recommendedName>
</protein>
<feature type="compositionally biased region" description="Polar residues" evidence="12">
    <location>
        <begin position="905"/>
        <end position="923"/>
    </location>
</feature>
<dbReference type="Gene3D" id="1.10.10.160">
    <property type="match status" value="1"/>
</dbReference>
<keyword evidence="16" id="KW-1185">Reference proteome</keyword>
<feature type="compositionally biased region" description="Polar residues" evidence="12">
    <location>
        <begin position="852"/>
        <end position="862"/>
    </location>
</feature>
<feature type="compositionally biased region" description="Basic and acidic residues" evidence="12">
    <location>
        <begin position="924"/>
        <end position="935"/>
    </location>
</feature>
<accession>A0A2N3NG74</accession>
<dbReference type="InterPro" id="IPR013986">
    <property type="entry name" value="DExx_box_DNA_helicase_dom_sf"/>
</dbReference>
<keyword evidence="5 11" id="KW-0067">ATP-binding</keyword>
<dbReference type="GO" id="GO:0003677">
    <property type="term" value="F:DNA binding"/>
    <property type="evidence" value="ECO:0007669"/>
    <property type="project" value="UniProtKB-KW"/>
</dbReference>
<keyword evidence="6" id="KW-0238">DNA-binding</keyword>
<reference evidence="15 16" key="1">
    <citation type="journal article" date="2017" name="G3 (Bethesda)">
        <title>First Draft Genome Sequence of the Pathogenic Fungus Lomentospora prolificans (Formerly Scedosporium prolificans).</title>
        <authorList>
            <person name="Luo R."/>
            <person name="Zimin A."/>
            <person name="Workman R."/>
            <person name="Fan Y."/>
            <person name="Pertea G."/>
            <person name="Grossman N."/>
            <person name="Wear M.P."/>
            <person name="Jia B."/>
            <person name="Miller H."/>
            <person name="Casadevall A."/>
            <person name="Timp W."/>
            <person name="Zhang S.X."/>
            <person name="Salzberg S.L."/>
        </authorList>
    </citation>
    <scope>NUCLEOTIDE SEQUENCE [LARGE SCALE GENOMIC DNA]</scope>
    <source>
        <strain evidence="15 16">JHH-5317</strain>
    </source>
</reference>
<evidence type="ECO:0000256" key="9">
    <source>
        <dbReference type="ARBA" id="ARBA00034808"/>
    </source>
</evidence>
<evidence type="ECO:0000256" key="4">
    <source>
        <dbReference type="ARBA" id="ARBA00022806"/>
    </source>
</evidence>
<feature type="compositionally biased region" description="Low complexity" evidence="12">
    <location>
        <begin position="992"/>
        <end position="1002"/>
    </location>
</feature>
<evidence type="ECO:0000256" key="11">
    <source>
        <dbReference type="PROSITE-ProRule" id="PRU00560"/>
    </source>
</evidence>
<dbReference type="PROSITE" id="PS51198">
    <property type="entry name" value="UVRD_HELICASE_ATP_BIND"/>
    <property type="match status" value="1"/>
</dbReference>
<feature type="region of interest" description="Disordered" evidence="12">
    <location>
        <begin position="878"/>
        <end position="1002"/>
    </location>
</feature>
<dbReference type="InterPro" id="IPR000212">
    <property type="entry name" value="DNA_helicase_UvrD/REP"/>
</dbReference>
<feature type="region of interest" description="Disordered" evidence="12">
    <location>
        <begin position="832"/>
        <end position="862"/>
    </location>
</feature>
<feature type="compositionally biased region" description="Low complexity" evidence="12">
    <location>
        <begin position="970"/>
        <end position="980"/>
    </location>
</feature>
<feature type="region of interest" description="Disordered" evidence="12">
    <location>
        <begin position="769"/>
        <end position="793"/>
    </location>
</feature>
<proteinExistence type="inferred from homology"/>
<dbReference type="PANTHER" id="PTHR11070">
    <property type="entry name" value="UVRD / RECB / PCRA DNA HELICASE FAMILY MEMBER"/>
    <property type="match status" value="1"/>
</dbReference>
<keyword evidence="4 11" id="KW-0347">Helicase</keyword>
<feature type="domain" description="UvrD-like helicase ATP-binding" evidence="13">
    <location>
        <begin position="44"/>
        <end position="318"/>
    </location>
</feature>
<dbReference type="FunCoup" id="A0A2N3NG74">
    <property type="interactions" value="197"/>
</dbReference>
<keyword evidence="3 11" id="KW-0378">Hydrolase</keyword>
<dbReference type="VEuPathDB" id="FungiDB:jhhlp_003213"/>
<dbReference type="STRING" id="41688.A0A2N3NG74"/>
<dbReference type="InParanoid" id="A0A2N3NG74"/>
<evidence type="ECO:0000256" key="12">
    <source>
        <dbReference type="SAM" id="MobiDB-lite"/>
    </source>
</evidence>
<evidence type="ECO:0000259" key="14">
    <source>
        <dbReference type="PROSITE" id="PS51217"/>
    </source>
</evidence>
<dbReference type="GO" id="GO:0016787">
    <property type="term" value="F:hydrolase activity"/>
    <property type="evidence" value="ECO:0007669"/>
    <property type="project" value="UniProtKB-UniRule"/>
</dbReference>
<dbReference type="GO" id="GO:0000725">
    <property type="term" value="P:recombinational repair"/>
    <property type="evidence" value="ECO:0007669"/>
    <property type="project" value="TreeGrafter"/>
</dbReference>
<dbReference type="CDD" id="cd18807">
    <property type="entry name" value="SF1_C_UvrD"/>
    <property type="match status" value="1"/>
</dbReference>
<sequence>MFAVRIYSIPLCQVKTILGAIRICCALDHSIMADASAVNHPLLRTLNTAQKRAVTSNADTVAILAGPGSGKTHTLTTRVVWLVDQVGYRPCNIIVATFTVKAAREMKERIAKALGEERSKKIVLGTFHSIARRYLAVYGEKIGLSKKFVIADDSDSKAIITRICKRMENGVDPVGAKEWISKRKVRGPWDAPTRPGEGRKPDPPELLRVFEEYKDHMARHHLLDYDDLLVKGVELLKQHPSCVKNVQSVLIDEYQDTNGIQYELMKLFASAQKRITVVGDPDQSIYGWRSAEIRNLHRLLEEFPKTDEISLEENYRSSQLILSASLKVIQQDTKRYQKVLKPTHNRGTTPVLRTLYSSAVEGEWVVSEIRRVIVMSGEMLNYKDVAILLRSAALSRYLESALGKAGIPYKMVGGLKFYERVEIKLLLDYLRVIYQPDNNDPLVRIINKPKRGIGDATIKKLLEEAETSKLSLWSILLGHVRGQRKLTTNLTKAAEQRLSGSLIRIICGLRHRLERKAADGEPSIGLVSLIEDLIAQLDFRNHIEEAYPQESEGRLANVDEFLTLAGDFVRDINLEEDLPDVEDVEQEWTDTDVLGKFLANVALATDAQTTDTSEENKPAVTISTIHAAKGLEWPVVFVPAVYTGSLPHSRSEDEDEERRLLYVAMTRAQAMLYLTVPWHIRGENKVSRSHFVPDDLVKYFTTFGPSFDAKTIEVMAKILGRKAPSMTETLRKLPDMFPIEDNFMPEFPPGYEKPAGHISMIPPGGQLQGQENTWSNQAKRQHPSQAAWDGGFASPWQKDYTTTMESRAQFTMAAALPGFTTAGAHHSALAAVKPQGGTSKSHQQEPRGFHQAPSTKRPANQPTLSSFVRQGSISGFTNAYAPPTLKRPAEDELPSVPQPRKPALNPNQVGNNFNQPLSQNTIHELTKRGLQDVKRRVQARRSQAETIPVKEEGGGDDSDVEIVEVRKVGSSSKYPGFSSSPPRPEPPEKPPVKAAAAAAQENAQNRAMGYGARRPVSFHATTMGAARFGGVAGNQLAAVTNKFGGVGGAGVQRQSGLAPVEKLTRPFKPLTVNRNGNLARAPEKKVRRF</sequence>
<dbReference type="Pfam" id="PF13361">
    <property type="entry name" value="UvrD_C"/>
    <property type="match status" value="1"/>
</dbReference>
<feature type="domain" description="UvrD-like helicase C-terminal" evidence="14">
    <location>
        <begin position="319"/>
        <end position="630"/>
    </location>
</feature>
<evidence type="ECO:0000256" key="10">
    <source>
        <dbReference type="ARBA" id="ARBA00048988"/>
    </source>
</evidence>
<dbReference type="GO" id="GO:0005524">
    <property type="term" value="F:ATP binding"/>
    <property type="evidence" value="ECO:0007669"/>
    <property type="project" value="UniProtKB-UniRule"/>
</dbReference>